<dbReference type="AlphaFoldDB" id="A0A972JHY5"/>
<gene>
    <name evidence="3" type="primary">ypdA</name>
    <name evidence="3" type="ORF">G6047_06260</name>
</gene>
<evidence type="ECO:0000313" key="4">
    <source>
        <dbReference type="Proteomes" id="UP000712080"/>
    </source>
</evidence>
<evidence type="ECO:0000256" key="2">
    <source>
        <dbReference type="ARBA" id="ARBA00023002"/>
    </source>
</evidence>
<dbReference type="PRINTS" id="PR00368">
    <property type="entry name" value="FADPNR"/>
</dbReference>
<dbReference type="InterPro" id="IPR050097">
    <property type="entry name" value="Ferredoxin-NADP_redctase_2"/>
</dbReference>
<keyword evidence="1" id="KW-0285">Flavoprotein</keyword>
<evidence type="ECO:0000256" key="1">
    <source>
        <dbReference type="ARBA" id="ARBA00022630"/>
    </source>
</evidence>
<protein>
    <submittedName>
        <fullName evidence="3">YpdA family putative bacillithiol disulfide reductase</fullName>
    </submittedName>
</protein>
<dbReference type="Pfam" id="PF13738">
    <property type="entry name" value="Pyr_redox_3"/>
    <property type="match status" value="1"/>
</dbReference>
<dbReference type="PANTHER" id="PTHR48105">
    <property type="entry name" value="THIOREDOXIN REDUCTASE 1-RELATED-RELATED"/>
    <property type="match status" value="1"/>
</dbReference>
<name>A0A972JHY5_9FLAO</name>
<dbReference type="InterPro" id="IPR023856">
    <property type="entry name" value="Bdr"/>
</dbReference>
<dbReference type="PRINTS" id="PR00469">
    <property type="entry name" value="PNDRDTASEII"/>
</dbReference>
<dbReference type="InterPro" id="IPR036188">
    <property type="entry name" value="FAD/NAD-bd_sf"/>
</dbReference>
<dbReference type="NCBIfam" id="TIGR04018">
    <property type="entry name" value="Bthiol_YpdA"/>
    <property type="match status" value="1"/>
</dbReference>
<sequence length="323" mass="36247">MAVDFDLIIIGAGPIGMSCGIEAQKAGLTFTILEKGSLTDSLYRYPLHMTFFSTAERLEIGGIPFNCISPKPGRQEALEYYRNVQRYFNLDIQLYAKVDSVQKSNDVFEVQSAGKTFRSRFVIVATGFYDIPIYLNVPGENLPILTHYFKEAHPYAFEDIVVIGANNSAVDAALECWRKGANVTMVIRKSEINDRVKYWVKPDIENRIAEGSIKAYFNSSVTEIFPDGLELKDETGMHRLKAKHILALTGYQPDFSFLKKSGVTLSDDMEQIPNYNADTMESNVNGLYLAGVVCGGMQTHKWFIENSREHASQIIGHIKTQLS</sequence>
<keyword evidence="2" id="KW-0560">Oxidoreductase</keyword>
<reference evidence="3" key="1">
    <citation type="submission" date="2020-02" db="EMBL/GenBank/DDBJ databases">
        <title>Flavobacterium sp. genome.</title>
        <authorList>
            <person name="Jung H.S."/>
            <person name="Baek J.H."/>
            <person name="Jeon C.O."/>
        </authorList>
    </citation>
    <scope>NUCLEOTIDE SEQUENCE</scope>
    <source>
        <strain evidence="3">SE-s28</strain>
    </source>
</reference>
<dbReference type="RefSeq" id="WP_169526634.1">
    <property type="nucleotide sequence ID" value="NZ_JAAMPU010000102.1"/>
</dbReference>
<proteinExistence type="predicted"/>
<evidence type="ECO:0000313" key="3">
    <source>
        <dbReference type="EMBL" id="NMH27628.1"/>
    </source>
</evidence>
<keyword evidence="4" id="KW-1185">Reference proteome</keyword>
<dbReference type="SUPFAM" id="SSF51905">
    <property type="entry name" value="FAD/NAD(P)-binding domain"/>
    <property type="match status" value="1"/>
</dbReference>
<dbReference type="Gene3D" id="3.50.50.60">
    <property type="entry name" value="FAD/NAD(P)-binding domain"/>
    <property type="match status" value="1"/>
</dbReference>
<organism evidence="3 4">
    <name type="scientific">Flavobacterium silvaticum</name>
    <dbReference type="NCBI Taxonomy" id="1852020"/>
    <lineage>
        <taxon>Bacteria</taxon>
        <taxon>Pseudomonadati</taxon>
        <taxon>Bacteroidota</taxon>
        <taxon>Flavobacteriia</taxon>
        <taxon>Flavobacteriales</taxon>
        <taxon>Flavobacteriaceae</taxon>
        <taxon>Flavobacterium</taxon>
    </lineage>
</organism>
<dbReference type="Proteomes" id="UP000712080">
    <property type="component" value="Unassembled WGS sequence"/>
</dbReference>
<comment type="caution">
    <text evidence="3">The sequence shown here is derived from an EMBL/GenBank/DDBJ whole genome shotgun (WGS) entry which is preliminary data.</text>
</comment>
<dbReference type="GO" id="GO:0016491">
    <property type="term" value="F:oxidoreductase activity"/>
    <property type="evidence" value="ECO:0007669"/>
    <property type="project" value="UniProtKB-KW"/>
</dbReference>
<dbReference type="EMBL" id="JAAMPU010000102">
    <property type="protein sequence ID" value="NMH27628.1"/>
    <property type="molecule type" value="Genomic_DNA"/>
</dbReference>
<accession>A0A972JHY5</accession>